<evidence type="ECO:0000313" key="8">
    <source>
        <dbReference type="EMBL" id="OXV09468.1"/>
    </source>
</evidence>
<dbReference type="Proteomes" id="UP000243515">
    <property type="component" value="Unassembled WGS sequence"/>
</dbReference>
<accession>A0A232LZK9</accession>
<dbReference type="GO" id="GO:0034975">
    <property type="term" value="P:protein folding in endoplasmic reticulum"/>
    <property type="evidence" value="ECO:0007669"/>
    <property type="project" value="TreeGrafter"/>
</dbReference>
<feature type="signal peptide" evidence="7">
    <location>
        <begin position="1"/>
        <end position="19"/>
    </location>
</feature>
<dbReference type="AlphaFoldDB" id="A0A232LZK9"/>
<dbReference type="InterPro" id="IPR018937">
    <property type="entry name" value="MMgT"/>
</dbReference>
<evidence type="ECO:0008006" key="10">
    <source>
        <dbReference type="Google" id="ProtNLM"/>
    </source>
</evidence>
<dbReference type="InterPro" id="IPR053279">
    <property type="entry name" value="EMC_subunit"/>
</dbReference>
<evidence type="ECO:0000256" key="5">
    <source>
        <dbReference type="ARBA" id="ARBA00023136"/>
    </source>
</evidence>
<comment type="similarity">
    <text evidence="2">Belongs to the membrane magnesium transporter (TC 1.A.67) family.</text>
</comment>
<dbReference type="EMBL" id="NPHW01003519">
    <property type="protein sequence ID" value="OXV09468.1"/>
    <property type="molecule type" value="Genomic_DNA"/>
</dbReference>
<keyword evidence="7" id="KW-0732">Signal</keyword>
<dbReference type="Pfam" id="PF10270">
    <property type="entry name" value="MMgT"/>
    <property type="match status" value="1"/>
</dbReference>
<name>A0A232LZK9_9EURO</name>
<dbReference type="PANTHER" id="PTHR28144:SF1">
    <property type="entry name" value="ER MEMBRANE PROTEIN COMPLEX SUBUNIT 5"/>
    <property type="match status" value="1"/>
</dbReference>
<keyword evidence="4 6" id="KW-1133">Transmembrane helix</keyword>
<evidence type="ECO:0000313" key="9">
    <source>
        <dbReference type="Proteomes" id="UP000243515"/>
    </source>
</evidence>
<sequence length="126" mass="14087">MGFYSRFIICLGLVLLTHAGYSAHEHSTLYSNARSSLPSSPALPLDITIETLVAVLLVSSALVLGAEKLKPISWNVWAGEIEREGGSRNPYNVLEYRPGFWDVRTSRKEFSKWIRSQGESNETTRS</sequence>
<organism evidence="8 9">
    <name type="scientific">Elaphomyces granulatus</name>
    <dbReference type="NCBI Taxonomy" id="519963"/>
    <lineage>
        <taxon>Eukaryota</taxon>
        <taxon>Fungi</taxon>
        <taxon>Dikarya</taxon>
        <taxon>Ascomycota</taxon>
        <taxon>Pezizomycotina</taxon>
        <taxon>Eurotiomycetes</taxon>
        <taxon>Eurotiomycetidae</taxon>
        <taxon>Eurotiales</taxon>
        <taxon>Elaphomycetaceae</taxon>
        <taxon>Elaphomyces</taxon>
    </lineage>
</organism>
<keyword evidence="3 6" id="KW-0812">Transmembrane</keyword>
<evidence type="ECO:0000256" key="4">
    <source>
        <dbReference type="ARBA" id="ARBA00022989"/>
    </source>
</evidence>
<evidence type="ECO:0000256" key="6">
    <source>
        <dbReference type="SAM" id="Phobius"/>
    </source>
</evidence>
<comment type="caution">
    <text evidence="8">The sequence shown here is derived from an EMBL/GenBank/DDBJ whole genome shotgun (WGS) entry which is preliminary data.</text>
</comment>
<keyword evidence="9" id="KW-1185">Reference proteome</keyword>
<feature type="chain" id="PRO_5012150036" description="Magnesium transporter" evidence="7">
    <location>
        <begin position="20"/>
        <end position="126"/>
    </location>
</feature>
<dbReference type="OrthoDB" id="44756at2759"/>
<dbReference type="PANTHER" id="PTHR28144">
    <property type="entry name" value="ER MEMBRANE PROTEIN COMPLEX SUBUNIT 5"/>
    <property type="match status" value="1"/>
</dbReference>
<evidence type="ECO:0000256" key="7">
    <source>
        <dbReference type="SAM" id="SignalP"/>
    </source>
</evidence>
<comment type="subcellular location">
    <subcellularLocation>
        <location evidence="1">Endomembrane system</location>
        <topology evidence="1">Multi-pass membrane protein</topology>
    </subcellularLocation>
</comment>
<dbReference type="GO" id="GO:0072546">
    <property type="term" value="C:EMC complex"/>
    <property type="evidence" value="ECO:0007669"/>
    <property type="project" value="TreeGrafter"/>
</dbReference>
<evidence type="ECO:0000256" key="3">
    <source>
        <dbReference type="ARBA" id="ARBA00022692"/>
    </source>
</evidence>
<reference evidence="8 9" key="1">
    <citation type="journal article" date="2015" name="Environ. Microbiol.">
        <title>Metagenome sequence of Elaphomyces granulatus from sporocarp tissue reveals Ascomycota ectomycorrhizal fingerprints of genome expansion and a Proteobacteria-rich microbiome.</title>
        <authorList>
            <person name="Quandt C.A."/>
            <person name="Kohler A."/>
            <person name="Hesse C.N."/>
            <person name="Sharpton T.J."/>
            <person name="Martin F."/>
            <person name="Spatafora J.W."/>
        </authorList>
    </citation>
    <scope>NUCLEOTIDE SEQUENCE [LARGE SCALE GENOMIC DNA]</scope>
    <source>
        <strain evidence="8 9">OSC145934</strain>
    </source>
</reference>
<gene>
    <name evidence="8" type="ORF">Egran_02769</name>
</gene>
<evidence type="ECO:0000256" key="1">
    <source>
        <dbReference type="ARBA" id="ARBA00004127"/>
    </source>
</evidence>
<protein>
    <recommendedName>
        <fullName evidence="10">Magnesium transporter</fullName>
    </recommendedName>
</protein>
<feature type="transmembrane region" description="Helical" evidence="6">
    <location>
        <begin position="46"/>
        <end position="66"/>
    </location>
</feature>
<proteinExistence type="inferred from homology"/>
<keyword evidence="5 6" id="KW-0472">Membrane</keyword>
<evidence type="ECO:0000256" key="2">
    <source>
        <dbReference type="ARBA" id="ARBA00006109"/>
    </source>
</evidence>